<organism evidence="2">
    <name type="scientific">marine sediment metagenome</name>
    <dbReference type="NCBI Taxonomy" id="412755"/>
    <lineage>
        <taxon>unclassified sequences</taxon>
        <taxon>metagenomes</taxon>
        <taxon>ecological metagenomes</taxon>
    </lineage>
</organism>
<dbReference type="EMBL" id="LAZR01000143">
    <property type="protein sequence ID" value="KKN86920.1"/>
    <property type="molecule type" value="Genomic_DNA"/>
</dbReference>
<reference evidence="2" key="1">
    <citation type="journal article" date="2015" name="Nature">
        <title>Complex archaea that bridge the gap between prokaryotes and eukaryotes.</title>
        <authorList>
            <person name="Spang A."/>
            <person name="Saw J.H."/>
            <person name="Jorgensen S.L."/>
            <person name="Zaremba-Niedzwiedzka K."/>
            <person name="Martijn J."/>
            <person name="Lind A.E."/>
            <person name="van Eijk R."/>
            <person name="Schleper C."/>
            <person name="Guy L."/>
            <person name="Ettema T.J."/>
        </authorList>
    </citation>
    <scope>NUCLEOTIDE SEQUENCE</scope>
</reference>
<sequence length="115" mass="13552">MNNWRREPPGKGFQALQQRRATLNPVAFRKDFLSMTEEEFAEALRSERVSEHKIEAEVPVFRKLKMEADENKARLQAARLRHRNRELSDDVSGYEDAEARAIKRRKQNDDEPETL</sequence>
<proteinExistence type="predicted"/>
<dbReference type="AlphaFoldDB" id="A0A0F9U117"/>
<evidence type="ECO:0000313" key="2">
    <source>
        <dbReference type="EMBL" id="KKN86920.1"/>
    </source>
</evidence>
<accession>A0A0F9U117</accession>
<gene>
    <name evidence="2" type="ORF">LCGC14_0264830</name>
</gene>
<name>A0A0F9U117_9ZZZZ</name>
<evidence type="ECO:0000256" key="1">
    <source>
        <dbReference type="SAM" id="MobiDB-lite"/>
    </source>
</evidence>
<feature type="region of interest" description="Disordered" evidence="1">
    <location>
        <begin position="82"/>
        <end position="115"/>
    </location>
</feature>
<comment type="caution">
    <text evidence="2">The sequence shown here is derived from an EMBL/GenBank/DDBJ whole genome shotgun (WGS) entry which is preliminary data.</text>
</comment>
<protein>
    <submittedName>
        <fullName evidence="2">Uncharacterized protein</fullName>
    </submittedName>
</protein>